<dbReference type="InParanoid" id="A5DSZ2"/>
<reference evidence="9 10" key="1">
    <citation type="journal article" date="2009" name="Nature">
        <title>Evolution of pathogenicity and sexual reproduction in eight Candida genomes.</title>
        <authorList>
            <person name="Butler G."/>
            <person name="Rasmussen M.D."/>
            <person name="Lin M.F."/>
            <person name="Santos M.A."/>
            <person name="Sakthikumar S."/>
            <person name="Munro C.A."/>
            <person name="Rheinbay E."/>
            <person name="Grabherr M."/>
            <person name="Forche A."/>
            <person name="Reedy J.L."/>
            <person name="Agrafioti I."/>
            <person name="Arnaud M.B."/>
            <person name="Bates S."/>
            <person name="Brown A.J."/>
            <person name="Brunke S."/>
            <person name="Costanzo M.C."/>
            <person name="Fitzpatrick D.A."/>
            <person name="de Groot P.W."/>
            <person name="Harris D."/>
            <person name="Hoyer L.L."/>
            <person name="Hube B."/>
            <person name="Klis F.M."/>
            <person name="Kodira C."/>
            <person name="Lennard N."/>
            <person name="Logue M.E."/>
            <person name="Martin R."/>
            <person name="Neiman A.M."/>
            <person name="Nikolaou E."/>
            <person name="Quail M.A."/>
            <person name="Quinn J."/>
            <person name="Santos M.C."/>
            <person name="Schmitzberger F.F."/>
            <person name="Sherlock G."/>
            <person name="Shah P."/>
            <person name="Silverstein K.A."/>
            <person name="Skrzypek M.S."/>
            <person name="Soll D."/>
            <person name="Staggs R."/>
            <person name="Stansfield I."/>
            <person name="Stumpf M.P."/>
            <person name="Sudbery P.E."/>
            <person name="Srikantha T."/>
            <person name="Zeng Q."/>
            <person name="Berman J."/>
            <person name="Berriman M."/>
            <person name="Heitman J."/>
            <person name="Gow N.A."/>
            <person name="Lorenz M.C."/>
            <person name="Birren B.W."/>
            <person name="Kellis M."/>
            <person name="Cuomo C.A."/>
        </authorList>
    </citation>
    <scope>NUCLEOTIDE SEQUENCE [LARGE SCALE GENOMIC DNA]</scope>
    <source>
        <strain evidence="10">ATCC 11503 / BCRC 21390 / CBS 2605 / JCM 1781 / NBRC 1676 / NRRL YB-4239</strain>
    </source>
</reference>
<evidence type="ECO:0000256" key="4">
    <source>
        <dbReference type="ARBA" id="ARBA00022737"/>
    </source>
</evidence>
<feature type="repeat" description="WD" evidence="5">
    <location>
        <begin position="112"/>
        <end position="144"/>
    </location>
</feature>
<dbReference type="GO" id="GO:0072671">
    <property type="term" value="P:mitochondria-associated ubiquitin-dependent protein catabolic process"/>
    <property type="evidence" value="ECO:0007669"/>
    <property type="project" value="EnsemblFungi"/>
</dbReference>
<dbReference type="Proteomes" id="UP000001996">
    <property type="component" value="Unassembled WGS sequence"/>
</dbReference>
<dbReference type="GO" id="GO:0070314">
    <property type="term" value="P:G1 to G0 transition"/>
    <property type="evidence" value="ECO:0007669"/>
    <property type="project" value="EnsemblFungi"/>
</dbReference>
<dbReference type="eggNOG" id="KOG0301">
    <property type="taxonomic scope" value="Eukaryota"/>
</dbReference>
<feature type="compositionally biased region" description="Polar residues" evidence="6">
    <location>
        <begin position="464"/>
        <end position="482"/>
    </location>
</feature>
<evidence type="ECO:0000256" key="1">
    <source>
        <dbReference type="ARBA" id="ARBA00004496"/>
    </source>
</evidence>
<evidence type="ECO:0000256" key="2">
    <source>
        <dbReference type="ARBA" id="ARBA00022490"/>
    </source>
</evidence>
<feature type="region of interest" description="Disordered" evidence="6">
    <location>
        <begin position="464"/>
        <end position="485"/>
    </location>
</feature>
<dbReference type="GO" id="GO:0034517">
    <property type="term" value="P:ribophagy"/>
    <property type="evidence" value="ECO:0007669"/>
    <property type="project" value="EnsemblFungi"/>
</dbReference>
<evidence type="ECO:0000313" key="10">
    <source>
        <dbReference type="Proteomes" id="UP000001996"/>
    </source>
</evidence>
<evidence type="ECO:0000259" key="7">
    <source>
        <dbReference type="PROSITE" id="PS51394"/>
    </source>
</evidence>
<dbReference type="PROSITE" id="PS50082">
    <property type="entry name" value="WD_REPEATS_2"/>
    <property type="match status" value="4"/>
</dbReference>
<dbReference type="Pfam" id="PF08324">
    <property type="entry name" value="PUL"/>
    <property type="match status" value="1"/>
</dbReference>
<evidence type="ECO:0000256" key="5">
    <source>
        <dbReference type="PROSITE-ProRule" id="PRU00221"/>
    </source>
</evidence>
<dbReference type="GO" id="GO:0140036">
    <property type="term" value="F:ubiquitin-modified protein reader activity"/>
    <property type="evidence" value="ECO:0007669"/>
    <property type="project" value="EnsemblFungi"/>
</dbReference>
<dbReference type="PROSITE" id="PS51396">
    <property type="entry name" value="PUL"/>
    <property type="match status" value="1"/>
</dbReference>
<dbReference type="InterPro" id="IPR019775">
    <property type="entry name" value="WD40_repeat_CS"/>
</dbReference>
<feature type="domain" description="PUL" evidence="8">
    <location>
        <begin position="516"/>
        <end position="805"/>
    </location>
</feature>
<dbReference type="OMA" id="LRICIPR"/>
<dbReference type="GO" id="GO:0005634">
    <property type="term" value="C:nucleus"/>
    <property type="evidence" value="ECO:0007669"/>
    <property type="project" value="EnsemblFungi"/>
</dbReference>
<gene>
    <name evidence="9" type="ORF">LELG_00478</name>
</gene>
<dbReference type="PROSITE" id="PS50294">
    <property type="entry name" value="WD_REPEATS_REGION"/>
    <property type="match status" value="3"/>
</dbReference>
<sequence length="805" mass="89195">MTYKLSSTLSGHDQDVKSLVSTIIHESPALVSVSRDSTTRTWKQPNTSTKTASEIVFVSPTKSFLNSVAVISLPQHQNHQFIASGGQDAMIYLTDLSELEPHGLDQDAKFQLIGHEGNVCSMHFAHGEFVSSSWDTTAIVWDLEQFTPKYVLKGHESSVWDCKVLNSNQFLTASADRTIRLWNAEHEVLKYIGHTDVVRKLLVLPNGKEFVSCSNDGTIRIWNLQTGVNVKTLYGHDSFVYDLELLPNGNLVSTGEDRTVRIWDLGGGNNDALQVITLPCISVWTVATLSNGDFAVGGSDNEIRVFTLNDERTATEDEVSEFAKAVQSASISEQSLDDLKKTDIPGIEALSRPGKKEGSTIMVKTPEGMIEAHQWSGGQWHKIGDVVGGASNSGSKKEYQGKQYDYVFDVDIKDGEPPLKLPYNLNQNPYVVAEKFLSDNELPATYTEEVVRFLETNTAGASLNESSVVRNNNQPGNGSGNESELIGQQYLNDPYSDAYNRKHKQTKSPEKIALTSIVPVKTYINFIDFKKETLVNGLKKLNLAQESHKLGEEEICDIERILAGNFTSTDAVTIVTKYSKYIIENWKPSSVLIAFDLLRVALSRITTVDLLKSTAVAHDFYSELSRGLDIVDSSNPALLMMIVKVLSNIVGDTLFLQLFIDPVGDSEFEYNPIFKECLSRILTQFAKIDTGHKLYSSLLIAVASFIFDLSVYQIKTPGLLKFKGDDKDSRMVSGFTDETINKIVESSSEAAYRLLVAYGNFKFAASGTASSIKTPLPEWVEHAVKIYSSKNEVRFEELAKDIKAL</sequence>
<keyword evidence="4" id="KW-0677">Repeat</keyword>
<keyword evidence="10" id="KW-1185">Reference proteome</keyword>
<dbReference type="InterPro" id="IPR015155">
    <property type="entry name" value="PFU"/>
</dbReference>
<evidence type="ECO:0008006" key="11">
    <source>
        <dbReference type="Google" id="ProtNLM"/>
    </source>
</evidence>
<dbReference type="Gene3D" id="1.25.10.10">
    <property type="entry name" value="Leucine-rich Repeat Variant"/>
    <property type="match status" value="1"/>
</dbReference>
<dbReference type="EMBL" id="CH981524">
    <property type="protein sequence ID" value="EDK42300.1"/>
    <property type="molecule type" value="Genomic_DNA"/>
</dbReference>
<dbReference type="STRING" id="379508.A5DSZ2"/>
<dbReference type="PANTHER" id="PTHR19849:SF0">
    <property type="entry name" value="PHOSPHOLIPASE A-2-ACTIVATING PROTEIN"/>
    <property type="match status" value="1"/>
</dbReference>
<dbReference type="GO" id="GO:0044877">
    <property type="term" value="F:protein-containing complex binding"/>
    <property type="evidence" value="ECO:0007669"/>
    <property type="project" value="EnsemblFungi"/>
</dbReference>
<feature type="domain" description="PFU" evidence="7">
    <location>
        <begin position="372"/>
        <end position="468"/>
    </location>
</feature>
<keyword evidence="3 5" id="KW-0853">WD repeat</keyword>
<dbReference type="GO" id="GO:0036435">
    <property type="term" value="F:K48-linked polyubiquitin modification-dependent protein binding"/>
    <property type="evidence" value="ECO:0007669"/>
    <property type="project" value="EnsemblFungi"/>
</dbReference>
<name>A5DSZ2_LODEL</name>
<protein>
    <recommendedName>
        <fullName evidence="11">Protein DOA1</fullName>
    </recommendedName>
</protein>
<proteinExistence type="predicted"/>
<dbReference type="GO" id="GO:0010992">
    <property type="term" value="P:ubiquitin recycling"/>
    <property type="evidence" value="ECO:0007669"/>
    <property type="project" value="EnsemblFungi"/>
</dbReference>
<dbReference type="PROSITE" id="PS51394">
    <property type="entry name" value="PFU"/>
    <property type="match status" value="1"/>
</dbReference>
<dbReference type="InterPro" id="IPR038122">
    <property type="entry name" value="PFU_sf"/>
</dbReference>
<dbReference type="PANTHER" id="PTHR19849">
    <property type="entry name" value="PHOSPHOLIPASE A-2-ACTIVATING PROTEIN"/>
    <property type="match status" value="1"/>
</dbReference>
<evidence type="ECO:0000313" key="9">
    <source>
        <dbReference type="EMBL" id="EDK42300.1"/>
    </source>
</evidence>
<dbReference type="PROSITE" id="PS00678">
    <property type="entry name" value="WD_REPEATS_1"/>
    <property type="match status" value="1"/>
</dbReference>
<dbReference type="SUPFAM" id="SSF50978">
    <property type="entry name" value="WD40 repeat-like"/>
    <property type="match status" value="1"/>
</dbReference>
<evidence type="ECO:0000259" key="8">
    <source>
        <dbReference type="PROSITE" id="PS51396"/>
    </source>
</evidence>
<dbReference type="Gene3D" id="3.10.20.870">
    <property type="entry name" value="PFU (PLAA family ubiquitin binding), C-terminal domain"/>
    <property type="match status" value="1"/>
</dbReference>
<feature type="repeat" description="WD" evidence="5">
    <location>
        <begin position="152"/>
        <end position="183"/>
    </location>
</feature>
<dbReference type="VEuPathDB" id="FungiDB:LELG_00478"/>
<dbReference type="Gene3D" id="2.130.10.10">
    <property type="entry name" value="YVTN repeat-like/Quinoprotein amine dehydrogenase"/>
    <property type="match status" value="1"/>
</dbReference>
<dbReference type="SMART" id="SM00320">
    <property type="entry name" value="WD40"/>
    <property type="match status" value="7"/>
</dbReference>
<feature type="repeat" description="WD" evidence="5">
    <location>
        <begin position="191"/>
        <end position="232"/>
    </location>
</feature>
<keyword evidence="2" id="KW-0963">Cytoplasm</keyword>
<dbReference type="Pfam" id="PF09070">
    <property type="entry name" value="PFU"/>
    <property type="match status" value="1"/>
</dbReference>
<dbReference type="GeneID" id="5235426"/>
<dbReference type="GO" id="GO:0043130">
    <property type="term" value="F:ubiquitin binding"/>
    <property type="evidence" value="ECO:0007669"/>
    <property type="project" value="EnsemblFungi"/>
</dbReference>
<comment type="subcellular location">
    <subcellularLocation>
        <location evidence="1">Cytoplasm</location>
    </subcellularLocation>
</comment>
<dbReference type="GO" id="GO:0006303">
    <property type="term" value="P:double-strand break repair via nonhomologous end joining"/>
    <property type="evidence" value="ECO:0007669"/>
    <property type="project" value="EnsemblFungi"/>
</dbReference>
<accession>A5DSZ2</accession>
<dbReference type="InterPro" id="IPR015943">
    <property type="entry name" value="WD40/YVTN_repeat-like_dom_sf"/>
</dbReference>
<dbReference type="InterPro" id="IPR011989">
    <property type="entry name" value="ARM-like"/>
</dbReference>
<dbReference type="KEGG" id="lel:PVL30_000467"/>
<dbReference type="Pfam" id="PF00400">
    <property type="entry name" value="WD40"/>
    <property type="match status" value="4"/>
</dbReference>
<dbReference type="InterPro" id="IPR036322">
    <property type="entry name" value="WD40_repeat_dom_sf"/>
</dbReference>
<evidence type="ECO:0000256" key="6">
    <source>
        <dbReference type="SAM" id="MobiDB-lite"/>
    </source>
</evidence>
<dbReference type="InterPro" id="IPR013535">
    <property type="entry name" value="PUL_dom"/>
</dbReference>
<organism evidence="9 10">
    <name type="scientific">Lodderomyces elongisporus (strain ATCC 11503 / CBS 2605 / JCM 1781 / NBRC 1676 / NRRL YB-4239)</name>
    <name type="common">Yeast</name>
    <name type="synonym">Saccharomyces elongisporus</name>
    <dbReference type="NCBI Taxonomy" id="379508"/>
    <lineage>
        <taxon>Eukaryota</taxon>
        <taxon>Fungi</taxon>
        <taxon>Dikarya</taxon>
        <taxon>Ascomycota</taxon>
        <taxon>Saccharomycotina</taxon>
        <taxon>Pichiomycetes</taxon>
        <taxon>Debaryomycetaceae</taxon>
        <taxon>Candida/Lodderomyces clade</taxon>
        <taxon>Lodderomyces</taxon>
    </lineage>
</organism>
<evidence type="ECO:0000256" key="3">
    <source>
        <dbReference type="ARBA" id="ARBA00022574"/>
    </source>
</evidence>
<dbReference type="OrthoDB" id="10265988at2759"/>
<dbReference type="InterPro" id="IPR020472">
    <property type="entry name" value="WD40_PAC1"/>
</dbReference>
<dbReference type="FunCoup" id="A5DSZ2">
    <property type="interactions" value="1361"/>
</dbReference>
<feature type="repeat" description="WD" evidence="5">
    <location>
        <begin position="233"/>
        <end position="265"/>
    </location>
</feature>
<dbReference type="AlphaFoldDB" id="A5DSZ2"/>
<dbReference type="GO" id="GO:0032473">
    <property type="term" value="C:cytoplasmic side of mitochondrial outer membrane"/>
    <property type="evidence" value="ECO:0007669"/>
    <property type="project" value="EnsemblFungi"/>
</dbReference>
<dbReference type="CDD" id="cd00200">
    <property type="entry name" value="WD40"/>
    <property type="match status" value="1"/>
</dbReference>
<dbReference type="HOGENOM" id="CLU_011791_2_0_1"/>
<dbReference type="PRINTS" id="PR00320">
    <property type="entry name" value="GPROTEINBRPT"/>
</dbReference>
<dbReference type="InterPro" id="IPR001680">
    <property type="entry name" value="WD40_rpt"/>
</dbReference>